<dbReference type="AlphaFoldDB" id="A0A0F9SHG9"/>
<evidence type="ECO:0000313" key="1">
    <source>
        <dbReference type="EMBL" id="KKN66514.1"/>
    </source>
</evidence>
<sequence>MRVYFTARFSRRHECHALGKILETHGHTIVSRWTLPDTDHILPVGMSEQADNETRLRFANEDLSDVEDCQWCISLMENPRNNSRGGRLIEHAHAYAMMKFKINNVQRITIIGPRETVFHHLIDIEHFDTIDGFVHSLCPACGMYFECPTCGHTLF</sequence>
<evidence type="ECO:0008006" key="2">
    <source>
        <dbReference type="Google" id="ProtNLM"/>
    </source>
</evidence>
<gene>
    <name evidence="1" type="ORF">LCGC14_0470480</name>
</gene>
<reference evidence="1" key="1">
    <citation type="journal article" date="2015" name="Nature">
        <title>Complex archaea that bridge the gap between prokaryotes and eukaryotes.</title>
        <authorList>
            <person name="Spang A."/>
            <person name="Saw J.H."/>
            <person name="Jorgensen S.L."/>
            <person name="Zaremba-Niedzwiedzka K."/>
            <person name="Martijn J."/>
            <person name="Lind A.E."/>
            <person name="van Eijk R."/>
            <person name="Schleper C."/>
            <person name="Guy L."/>
            <person name="Ettema T.J."/>
        </authorList>
    </citation>
    <scope>NUCLEOTIDE SEQUENCE</scope>
</reference>
<name>A0A0F9SHG9_9ZZZZ</name>
<accession>A0A0F9SHG9</accession>
<proteinExistence type="predicted"/>
<organism evidence="1">
    <name type="scientific">marine sediment metagenome</name>
    <dbReference type="NCBI Taxonomy" id="412755"/>
    <lineage>
        <taxon>unclassified sequences</taxon>
        <taxon>metagenomes</taxon>
        <taxon>ecological metagenomes</taxon>
    </lineage>
</organism>
<comment type="caution">
    <text evidence="1">The sequence shown here is derived from an EMBL/GenBank/DDBJ whole genome shotgun (WGS) entry which is preliminary data.</text>
</comment>
<protein>
    <recommendedName>
        <fullName evidence="2">Nucleoside 2-deoxyribosyltransferase</fullName>
    </recommendedName>
</protein>
<dbReference type="EMBL" id="LAZR01000498">
    <property type="protein sequence ID" value="KKN66514.1"/>
    <property type="molecule type" value="Genomic_DNA"/>
</dbReference>